<gene>
    <name evidence="1" type="ORF">GCM10022386_11970</name>
</gene>
<name>A0ABP7TSE1_9FLAO</name>
<accession>A0ABP7TSE1</accession>
<keyword evidence="1" id="KW-0808">Transferase</keyword>
<sequence>MNKTVPKYYADTQSDSKYALNNNKRDFELIVTLTTIPSRIDNIWITLESIFRQSYKPDRIMLWLSDEEFNGIVLPNSLLQLKARGLEINYCENLRSHNKYYHTVVNNPNATIITVDDDIIYTENMIANLMQMHTEFPGAVCSNMTHLVTYQDGKLVPYVKWKPTYKKILKPTHRLIQLGVCGVLYPPKVLPEVCFDKALIRELSYGSDDVWLNTMCLINNTPIVTNKTFNKYFLTISGSQKVSLLAINSFQGRKDKILEAVHRYFKITEQDFNKEVKINTK</sequence>
<dbReference type="Proteomes" id="UP001500968">
    <property type="component" value="Unassembled WGS sequence"/>
</dbReference>
<keyword evidence="2" id="KW-1185">Reference proteome</keyword>
<evidence type="ECO:0000313" key="2">
    <source>
        <dbReference type="Proteomes" id="UP001500968"/>
    </source>
</evidence>
<dbReference type="InterPro" id="IPR029044">
    <property type="entry name" value="Nucleotide-diphossugar_trans"/>
</dbReference>
<dbReference type="CDD" id="cd00761">
    <property type="entry name" value="Glyco_tranf_GTA_type"/>
    <property type="match status" value="1"/>
</dbReference>
<dbReference type="SUPFAM" id="SSF53448">
    <property type="entry name" value="Nucleotide-diphospho-sugar transferases"/>
    <property type="match status" value="1"/>
</dbReference>
<organism evidence="1 2">
    <name type="scientific">Flavobacterium cheonhonense</name>
    <dbReference type="NCBI Taxonomy" id="706185"/>
    <lineage>
        <taxon>Bacteria</taxon>
        <taxon>Pseudomonadati</taxon>
        <taxon>Bacteroidota</taxon>
        <taxon>Flavobacteriia</taxon>
        <taxon>Flavobacteriales</taxon>
        <taxon>Flavobacteriaceae</taxon>
        <taxon>Flavobacterium</taxon>
    </lineage>
</organism>
<proteinExistence type="predicted"/>
<dbReference type="GO" id="GO:0016740">
    <property type="term" value="F:transferase activity"/>
    <property type="evidence" value="ECO:0007669"/>
    <property type="project" value="UniProtKB-KW"/>
</dbReference>
<dbReference type="RefSeq" id="WP_324691448.1">
    <property type="nucleotide sequence ID" value="NZ_BAABCR010000014.1"/>
</dbReference>
<reference evidence="2" key="1">
    <citation type="journal article" date="2019" name="Int. J. Syst. Evol. Microbiol.">
        <title>The Global Catalogue of Microorganisms (GCM) 10K type strain sequencing project: providing services to taxonomists for standard genome sequencing and annotation.</title>
        <authorList>
            <consortium name="The Broad Institute Genomics Platform"/>
            <consortium name="The Broad Institute Genome Sequencing Center for Infectious Disease"/>
            <person name="Wu L."/>
            <person name="Ma J."/>
        </authorList>
    </citation>
    <scope>NUCLEOTIDE SEQUENCE [LARGE SCALE GENOMIC DNA]</scope>
    <source>
        <strain evidence="2">JCM 17064</strain>
    </source>
</reference>
<dbReference type="EMBL" id="BAABCR010000014">
    <property type="protein sequence ID" value="GAA4029762.1"/>
    <property type="molecule type" value="Genomic_DNA"/>
</dbReference>
<evidence type="ECO:0000313" key="1">
    <source>
        <dbReference type="EMBL" id="GAA4029762.1"/>
    </source>
</evidence>
<protein>
    <submittedName>
        <fullName evidence="1">Glycosyl transferase</fullName>
    </submittedName>
</protein>
<comment type="caution">
    <text evidence="1">The sequence shown here is derived from an EMBL/GenBank/DDBJ whole genome shotgun (WGS) entry which is preliminary data.</text>
</comment>